<accession>A0A7X2LVZ5</accession>
<keyword evidence="1" id="KW-0812">Transmembrane</keyword>
<evidence type="ECO:0000256" key="1">
    <source>
        <dbReference type="SAM" id="Phobius"/>
    </source>
</evidence>
<evidence type="ECO:0008006" key="4">
    <source>
        <dbReference type="Google" id="ProtNLM"/>
    </source>
</evidence>
<evidence type="ECO:0000313" key="3">
    <source>
        <dbReference type="Proteomes" id="UP000446768"/>
    </source>
</evidence>
<keyword evidence="1" id="KW-0472">Membrane</keyword>
<gene>
    <name evidence="2" type="ORF">GJ700_23230</name>
</gene>
<comment type="caution">
    <text evidence="2">The sequence shown here is derived from an EMBL/GenBank/DDBJ whole genome shotgun (WGS) entry which is preliminary data.</text>
</comment>
<dbReference type="AlphaFoldDB" id="A0A7X2LVZ5"/>
<organism evidence="2 3">
    <name type="scientific">Pseudoduganella rivuli</name>
    <dbReference type="NCBI Taxonomy" id="2666085"/>
    <lineage>
        <taxon>Bacteria</taxon>
        <taxon>Pseudomonadati</taxon>
        <taxon>Pseudomonadota</taxon>
        <taxon>Betaproteobacteria</taxon>
        <taxon>Burkholderiales</taxon>
        <taxon>Oxalobacteraceae</taxon>
        <taxon>Telluria group</taxon>
        <taxon>Pseudoduganella</taxon>
    </lineage>
</organism>
<proteinExistence type="predicted"/>
<keyword evidence="1" id="KW-1133">Transmembrane helix</keyword>
<keyword evidence="3" id="KW-1185">Reference proteome</keyword>
<protein>
    <recommendedName>
        <fullName evidence="4">Type 4a pilus biogenesis protein PilO</fullName>
    </recommendedName>
</protein>
<evidence type="ECO:0000313" key="2">
    <source>
        <dbReference type="EMBL" id="MRV74627.1"/>
    </source>
</evidence>
<dbReference type="RefSeq" id="WP_154378359.1">
    <property type="nucleotide sequence ID" value="NZ_WKJJ01000015.1"/>
</dbReference>
<dbReference type="EMBL" id="WKJJ01000015">
    <property type="protein sequence ID" value="MRV74627.1"/>
    <property type="molecule type" value="Genomic_DNA"/>
</dbReference>
<reference evidence="2 3" key="1">
    <citation type="submission" date="2019-11" db="EMBL/GenBank/DDBJ databases">
        <title>Novel species isolated from a subtropical stream in China.</title>
        <authorList>
            <person name="Lu H."/>
        </authorList>
    </citation>
    <scope>NUCLEOTIDE SEQUENCE [LARGE SCALE GENOMIC DNA]</scope>
    <source>
        <strain evidence="2 3">FT92W</strain>
    </source>
</reference>
<feature type="transmembrane region" description="Helical" evidence="1">
    <location>
        <begin position="22"/>
        <end position="43"/>
    </location>
</feature>
<name>A0A7X2LVZ5_9BURK</name>
<dbReference type="Proteomes" id="UP000446768">
    <property type="component" value="Unassembled WGS sequence"/>
</dbReference>
<sequence length="185" mass="20016">MAAVTSITPRARWEVRRALRRLGAPAAIGGAALACALAMLWHAQALRQQLPAMQGRLAMATRAAAVPIAAPPTAANGLAAFYDHLPAHAALPQQLQTLVDIADKHHVPLAKAEYKPQAEPRANFMRYQINLPVKADYAAVQAFMLEALQALPALTLESVAFKRERSDAADVEARIQFVLLVRSRS</sequence>